<evidence type="ECO:0000256" key="2">
    <source>
        <dbReference type="ARBA" id="ARBA00023445"/>
    </source>
</evidence>
<comment type="similarity">
    <text evidence="2">Belongs to the NAD(P)-dependent epimerase/dehydratase family. Dihydroflavonol-4-reductase subfamily.</text>
</comment>
<keyword evidence="5" id="KW-1185">Reference proteome</keyword>
<evidence type="ECO:0000313" key="4">
    <source>
        <dbReference type="EMBL" id="TNC70315.1"/>
    </source>
</evidence>
<protein>
    <submittedName>
        <fullName evidence="4">NAD-dependent epimerase/dehydratase family protein</fullName>
    </submittedName>
</protein>
<dbReference type="OrthoDB" id="9778052at2"/>
<gene>
    <name evidence="4" type="ORF">FHG71_13040</name>
</gene>
<dbReference type="FunFam" id="3.40.50.720:FF:000336">
    <property type="entry name" value="Aldehyde reductase"/>
    <property type="match status" value="1"/>
</dbReference>
<dbReference type="PANTHER" id="PTHR10366:SF564">
    <property type="entry name" value="STEROL-4-ALPHA-CARBOXYLATE 3-DEHYDROGENASE, DECARBOXYLATING"/>
    <property type="match status" value="1"/>
</dbReference>
<organism evidence="4 5">
    <name type="scientific">Rubellimicrobium roseum</name>
    <dbReference type="NCBI Taxonomy" id="687525"/>
    <lineage>
        <taxon>Bacteria</taxon>
        <taxon>Pseudomonadati</taxon>
        <taxon>Pseudomonadota</taxon>
        <taxon>Alphaproteobacteria</taxon>
        <taxon>Rhodobacterales</taxon>
        <taxon>Roseobacteraceae</taxon>
        <taxon>Rubellimicrobium</taxon>
    </lineage>
</organism>
<proteinExistence type="inferred from homology"/>
<evidence type="ECO:0000256" key="1">
    <source>
        <dbReference type="ARBA" id="ARBA00023002"/>
    </source>
</evidence>
<dbReference type="AlphaFoldDB" id="A0A5C4NF68"/>
<name>A0A5C4NF68_9RHOB</name>
<dbReference type="SUPFAM" id="SSF51735">
    <property type="entry name" value="NAD(P)-binding Rossmann-fold domains"/>
    <property type="match status" value="1"/>
</dbReference>
<sequence>MPEPVPPGALVVLTGASGFIAKHIARRLLEDGHAVRATLRSPSREAEVRAAVLPGLPPEAEGRLTFATADLTADAGWAQAMEGAQALLHTASPFPLNQPRDPEVLIRPAVEGTRRALTAAADAGVRRVVLTSSVAAIVNPGSREMRDESTWLDLEAPGVTPYYASKALAERAAWDLARDRGLRLTAINPSVVLGPLLDRQSGTSVALVQRLLRARDPLVPRLNFAAVDVRDVAAMHVRALALPATEGERVIASAGLLPMPEMARILKRAYPDRRIPTREAPDWLIRALALALPDMRTAASFLGGRDLVSNAKARRLFGMDFIPPEEALLASARSLIEQGLA</sequence>
<feature type="domain" description="NAD-dependent epimerase/dehydratase" evidence="3">
    <location>
        <begin position="11"/>
        <end position="245"/>
    </location>
</feature>
<dbReference type="Gene3D" id="3.40.50.720">
    <property type="entry name" value="NAD(P)-binding Rossmann-like Domain"/>
    <property type="match status" value="1"/>
</dbReference>
<evidence type="ECO:0000259" key="3">
    <source>
        <dbReference type="Pfam" id="PF01370"/>
    </source>
</evidence>
<accession>A0A5C4NF68</accession>
<dbReference type="RefSeq" id="WP_139082127.1">
    <property type="nucleotide sequence ID" value="NZ_VDFV01000019.1"/>
</dbReference>
<dbReference type="InterPro" id="IPR036291">
    <property type="entry name" value="NAD(P)-bd_dom_sf"/>
</dbReference>
<dbReference type="Proteomes" id="UP000305709">
    <property type="component" value="Unassembled WGS sequence"/>
</dbReference>
<keyword evidence="1" id="KW-0560">Oxidoreductase</keyword>
<dbReference type="InterPro" id="IPR001509">
    <property type="entry name" value="Epimerase_deHydtase"/>
</dbReference>
<dbReference type="PANTHER" id="PTHR10366">
    <property type="entry name" value="NAD DEPENDENT EPIMERASE/DEHYDRATASE"/>
    <property type="match status" value="1"/>
</dbReference>
<comment type="caution">
    <text evidence="4">The sequence shown here is derived from an EMBL/GenBank/DDBJ whole genome shotgun (WGS) entry which is preliminary data.</text>
</comment>
<evidence type="ECO:0000313" key="5">
    <source>
        <dbReference type="Proteomes" id="UP000305709"/>
    </source>
</evidence>
<reference evidence="4 5" key="1">
    <citation type="submission" date="2019-06" db="EMBL/GenBank/DDBJ databases">
        <authorList>
            <person name="Jiang L."/>
        </authorList>
    </citation>
    <scope>NUCLEOTIDE SEQUENCE [LARGE SCALE GENOMIC DNA]</scope>
    <source>
        <strain evidence="4 5">YIM 48858</strain>
    </source>
</reference>
<dbReference type="Pfam" id="PF01370">
    <property type="entry name" value="Epimerase"/>
    <property type="match status" value="1"/>
</dbReference>
<dbReference type="GO" id="GO:0016616">
    <property type="term" value="F:oxidoreductase activity, acting on the CH-OH group of donors, NAD or NADP as acceptor"/>
    <property type="evidence" value="ECO:0007669"/>
    <property type="project" value="TreeGrafter"/>
</dbReference>
<dbReference type="EMBL" id="VDFV01000019">
    <property type="protein sequence ID" value="TNC70315.1"/>
    <property type="molecule type" value="Genomic_DNA"/>
</dbReference>
<dbReference type="InterPro" id="IPR050425">
    <property type="entry name" value="NAD(P)_dehydrat-like"/>
</dbReference>